<evidence type="ECO:0000313" key="3">
    <source>
        <dbReference type="Proteomes" id="UP000199155"/>
    </source>
</evidence>
<reference evidence="2 3" key="1">
    <citation type="submission" date="2016-10" db="EMBL/GenBank/DDBJ databases">
        <authorList>
            <person name="de Groot N.N."/>
        </authorList>
    </citation>
    <scope>NUCLEOTIDE SEQUENCE [LARGE SCALE GENOMIC DNA]</scope>
    <source>
        <strain evidence="2 3">CGMCC 4.5727</strain>
    </source>
</reference>
<keyword evidence="3" id="KW-1185">Reference proteome</keyword>
<dbReference type="STRING" id="417292.SAMN05421806_101478"/>
<evidence type="ECO:0000313" key="2">
    <source>
        <dbReference type="EMBL" id="SDJ45485.1"/>
    </source>
</evidence>
<protein>
    <submittedName>
        <fullName evidence="2">Uncharacterized protein</fullName>
    </submittedName>
</protein>
<sequence length="60" mass="6623">MSAEPVVWYSFAVTALATFRRKVLPLSLTVGVPWLVGPVLLLMVALGQPVFAYRRPALPR</sequence>
<keyword evidence="1" id="KW-1133">Transmembrane helix</keyword>
<proteinExistence type="predicted"/>
<dbReference type="EMBL" id="FNFF01000001">
    <property type="protein sequence ID" value="SDJ45485.1"/>
    <property type="molecule type" value="Genomic_DNA"/>
</dbReference>
<evidence type="ECO:0000256" key="1">
    <source>
        <dbReference type="SAM" id="Phobius"/>
    </source>
</evidence>
<feature type="transmembrane region" description="Helical" evidence="1">
    <location>
        <begin position="32"/>
        <end position="53"/>
    </location>
</feature>
<name>A0A1G8TX47_9ACTN</name>
<accession>A0A1G8TX47</accession>
<keyword evidence="1" id="KW-0472">Membrane</keyword>
<organism evidence="2 3">
    <name type="scientific">Streptomyces indicus</name>
    <dbReference type="NCBI Taxonomy" id="417292"/>
    <lineage>
        <taxon>Bacteria</taxon>
        <taxon>Bacillati</taxon>
        <taxon>Actinomycetota</taxon>
        <taxon>Actinomycetes</taxon>
        <taxon>Kitasatosporales</taxon>
        <taxon>Streptomycetaceae</taxon>
        <taxon>Streptomyces</taxon>
    </lineage>
</organism>
<keyword evidence="1" id="KW-0812">Transmembrane</keyword>
<dbReference type="Proteomes" id="UP000199155">
    <property type="component" value="Unassembled WGS sequence"/>
</dbReference>
<dbReference type="AlphaFoldDB" id="A0A1G8TX47"/>
<gene>
    <name evidence="2" type="ORF">SAMN05421806_101478</name>
</gene>